<proteinExistence type="predicted"/>
<sequence>MTTRRTFFKKAALGTLALSWAGSAMAWDKIIPLGWGRILPPVPADEAGEPFRLGLAGYTFVNFKLDPALEMMRKVDVKYLCIKDFHLPMKSTAEEIAAFHAKLKESGVTGYGVGPIYMKTQEAIDQAFDYAKRVGVDLIVGIPEVSDLPYVEKKVKEYNIRYAIHNHGPGDKIYPNAVTVHSYIKDLDPRVGLCFDIGHDMRYGDDPIADFQKYHKRIFDMHLKNVTSATHDGKTNELGRGVIDIPELVKTLRKVKYSGVCALEYEKDMKDPLAGIAESVGYFRGVLDASRKS</sequence>
<gene>
    <name evidence="3" type="ORF">GBK04_14900</name>
</gene>
<dbReference type="InterPro" id="IPR036237">
    <property type="entry name" value="Xyl_isomerase-like_sf"/>
</dbReference>
<feature type="signal peptide" evidence="1">
    <location>
        <begin position="1"/>
        <end position="26"/>
    </location>
</feature>
<protein>
    <submittedName>
        <fullName evidence="3">TIM barrel protein</fullName>
    </submittedName>
</protein>
<dbReference type="InterPro" id="IPR006311">
    <property type="entry name" value="TAT_signal"/>
</dbReference>
<dbReference type="PANTHER" id="PTHR12110:SF41">
    <property type="entry name" value="INOSOSE DEHYDRATASE"/>
    <property type="match status" value="1"/>
</dbReference>
<name>A0A7C9FDF6_9BACT</name>
<dbReference type="RefSeq" id="WP_152760982.1">
    <property type="nucleotide sequence ID" value="NZ_WHLY01000002.1"/>
</dbReference>
<comment type="caution">
    <text evidence="3">The sequence shown here is derived from an EMBL/GenBank/DDBJ whole genome shotgun (WGS) entry which is preliminary data.</text>
</comment>
<feature type="chain" id="PRO_5028804234" evidence="1">
    <location>
        <begin position="27"/>
        <end position="293"/>
    </location>
</feature>
<keyword evidence="1" id="KW-0732">Signal</keyword>
<dbReference type="EMBL" id="WHLY01000002">
    <property type="protein sequence ID" value="MPR34610.1"/>
    <property type="molecule type" value="Genomic_DNA"/>
</dbReference>
<evidence type="ECO:0000313" key="4">
    <source>
        <dbReference type="Proteomes" id="UP000479293"/>
    </source>
</evidence>
<accession>A0A7C9FDF6</accession>
<evidence type="ECO:0000256" key="1">
    <source>
        <dbReference type="SAM" id="SignalP"/>
    </source>
</evidence>
<dbReference type="InterPro" id="IPR050312">
    <property type="entry name" value="IolE/XylAMocC-like"/>
</dbReference>
<dbReference type="PANTHER" id="PTHR12110">
    <property type="entry name" value="HYDROXYPYRUVATE ISOMERASE"/>
    <property type="match status" value="1"/>
</dbReference>
<organism evidence="3 4">
    <name type="scientific">Salmonirosea aquatica</name>
    <dbReference type="NCBI Taxonomy" id="2654236"/>
    <lineage>
        <taxon>Bacteria</taxon>
        <taxon>Pseudomonadati</taxon>
        <taxon>Bacteroidota</taxon>
        <taxon>Cytophagia</taxon>
        <taxon>Cytophagales</taxon>
        <taxon>Spirosomataceae</taxon>
        <taxon>Salmonirosea</taxon>
    </lineage>
</organism>
<evidence type="ECO:0000259" key="2">
    <source>
        <dbReference type="Pfam" id="PF01261"/>
    </source>
</evidence>
<dbReference type="Pfam" id="PF01261">
    <property type="entry name" value="AP_endonuc_2"/>
    <property type="match status" value="1"/>
</dbReference>
<reference evidence="3 4" key="1">
    <citation type="submission" date="2019-10" db="EMBL/GenBank/DDBJ databases">
        <title>Draft Genome Sequence of Cytophagaceae sp. SJW1-29.</title>
        <authorList>
            <person name="Choi A."/>
        </authorList>
    </citation>
    <scope>NUCLEOTIDE SEQUENCE [LARGE SCALE GENOMIC DNA]</scope>
    <source>
        <strain evidence="3 4">SJW1-29</strain>
    </source>
</reference>
<dbReference type="InterPro" id="IPR013022">
    <property type="entry name" value="Xyl_isomerase-like_TIM-brl"/>
</dbReference>
<dbReference type="Gene3D" id="3.20.20.150">
    <property type="entry name" value="Divalent-metal-dependent TIM barrel enzymes"/>
    <property type="match status" value="1"/>
</dbReference>
<evidence type="ECO:0000313" key="3">
    <source>
        <dbReference type="EMBL" id="MPR34610.1"/>
    </source>
</evidence>
<dbReference type="Proteomes" id="UP000479293">
    <property type="component" value="Unassembled WGS sequence"/>
</dbReference>
<dbReference type="SUPFAM" id="SSF51658">
    <property type="entry name" value="Xylose isomerase-like"/>
    <property type="match status" value="1"/>
</dbReference>
<feature type="domain" description="Xylose isomerase-like TIM barrel" evidence="2">
    <location>
        <begin position="92"/>
        <end position="284"/>
    </location>
</feature>
<dbReference type="AlphaFoldDB" id="A0A7C9FDF6"/>
<dbReference type="PROSITE" id="PS51318">
    <property type="entry name" value="TAT"/>
    <property type="match status" value="1"/>
</dbReference>
<keyword evidence="4" id="KW-1185">Reference proteome</keyword>